<keyword evidence="2" id="KW-1185">Reference proteome</keyword>
<proteinExistence type="predicted"/>
<dbReference type="EMBL" id="SUMF01000011">
    <property type="protein sequence ID" value="TJZ73190.1"/>
    <property type="molecule type" value="Genomic_DNA"/>
</dbReference>
<dbReference type="RefSeq" id="WP_136773548.1">
    <property type="nucleotide sequence ID" value="NZ_CP156074.1"/>
</dbReference>
<accession>A0A4U0PY59</accession>
<evidence type="ECO:0000313" key="1">
    <source>
        <dbReference type="EMBL" id="TJZ73190.1"/>
    </source>
</evidence>
<gene>
    <name evidence="1" type="ORF">FAZ21_11270</name>
</gene>
<organism evidence="1 2">
    <name type="scientific">Chitiniphilus eburneus</name>
    <dbReference type="NCBI Taxonomy" id="2571148"/>
    <lineage>
        <taxon>Bacteria</taxon>
        <taxon>Pseudomonadati</taxon>
        <taxon>Pseudomonadota</taxon>
        <taxon>Betaproteobacteria</taxon>
        <taxon>Neisseriales</taxon>
        <taxon>Chitinibacteraceae</taxon>
        <taxon>Chitiniphilus</taxon>
    </lineage>
</organism>
<evidence type="ECO:0000313" key="2">
    <source>
        <dbReference type="Proteomes" id="UP000310016"/>
    </source>
</evidence>
<comment type="caution">
    <text evidence="1">The sequence shown here is derived from an EMBL/GenBank/DDBJ whole genome shotgun (WGS) entry which is preliminary data.</text>
</comment>
<reference evidence="1 2" key="1">
    <citation type="submission" date="2019-04" db="EMBL/GenBank/DDBJ databases">
        <title>Chitiniphilus eburnea sp. nov., a novel chitinolytic bacterium isolated from aquaculture sludge.</title>
        <authorList>
            <person name="Sheng M."/>
        </authorList>
    </citation>
    <scope>NUCLEOTIDE SEQUENCE [LARGE SCALE GENOMIC DNA]</scope>
    <source>
        <strain evidence="1 2">HX-2-15</strain>
    </source>
</reference>
<protein>
    <submittedName>
        <fullName evidence="1">Uncharacterized protein</fullName>
    </submittedName>
</protein>
<dbReference type="Proteomes" id="UP000310016">
    <property type="component" value="Unassembled WGS sequence"/>
</dbReference>
<dbReference type="AlphaFoldDB" id="A0A4U0PY59"/>
<sequence length="669" mass="68869">MPILSGNIKFLATQVMADVPEGGGRPVNTVIPDGASNAIFDDISEIARAGGQVSLRKVALSVQTADVAGYYGANLVLSRVPSDPRVSVAMFSTGDLFDYRDAAKSRVEAYLFAGPEWGGHLLENHIAGQSVIQILQRPGTPVPVPGQTLVLIVDEGKAGELVQYVRVIRVTSTLRTFTASEGSSHTDFQALVVSCELSDTLRSDFVGSPPTRTYSRNGSAAKIRETVVADAARYYGVSALTAPTSIGDLSVDVASIWTQLVPSAQTDVPIADASPAGTLVALQPTTPAAVTLNSSAQFGPANALYVGPLLPGSLSINSGSVTLTDQDGRLMAGSAEVGAVDYASGVITVASGGNSYGGTKSITLRPAATPAQVSETIALPVTIESRSATLSLIVDPVPAPATLTLSYMAQGRWYVLQERGSGRLAGSDVSHGAGTLSFLTGALVVTLGALPDVGSSILLGWGRPQLSAEALAPHAVQSYFEWELGGPVYPGTLALSWTDGAARSVTDNGNGALTGYGSGTVDYATGQVVLTPTVLPPPTTPLQITWSDVAGEDIRPPTRADVADYIDAATAFRAVLADAAVLPGSFEGQMLLTWPTGGLGTPTVTYHSRFRVRDNGSGGLLLDLASGAVPLTGGSIDYATGEITVPKSGTLPVPYTYTTGSASVITFGD</sequence>
<name>A0A4U0PY59_9NEIS</name>
<dbReference type="OrthoDB" id="8477619at2"/>